<accession>A0ABV8R3B0</accession>
<organism evidence="1 2">
    <name type="scientific">Arthrobacter cryoconiti</name>
    <dbReference type="NCBI Taxonomy" id="748907"/>
    <lineage>
        <taxon>Bacteria</taxon>
        <taxon>Bacillati</taxon>
        <taxon>Actinomycetota</taxon>
        <taxon>Actinomycetes</taxon>
        <taxon>Micrococcales</taxon>
        <taxon>Micrococcaceae</taxon>
        <taxon>Arthrobacter</taxon>
    </lineage>
</organism>
<gene>
    <name evidence="1" type="ORF">ACFOW9_14670</name>
</gene>
<keyword evidence="2" id="KW-1185">Reference proteome</keyword>
<protein>
    <submittedName>
        <fullName evidence="1">Uncharacterized protein</fullName>
    </submittedName>
</protein>
<dbReference type="RefSeq" id="WP_268250846.1">
    <property type="nucleotide sequence ID" value="NZ_BAABLL010000010.1"/>
</dbReference>
<reference evidence="2" key="1">
    <citation type="journal article" date="2019" name="Int. J. Syst. Evol. Microbiol.">
        <title>The Global Catalogue of Microorganisms (GCM) 10K type strain sequencing project: providing services to taxonomists for standard genome sequencing and annotation.</title>
        <authorList>
            <consortium name="The Broad Institute Genomics Platform"/>
            <consortium name="The Broad Institute Genome Sequencing Center for Infectious Disease"/>
            <person name="Wu L."/>
            <person name="Ma J."/>
        </authorList>
    </citation>
    <scope>NUCLEOTIDE SEQUENCE [LARGE SCALE GENOMIC DNA]</scope>
    <source>
        <strain evidence="2">CGMCC 1.10698</strain>
    </source>
</reference>
<evidence type="ECO:0000313" key="2">
    <source>
        <dbReference type="Proteomes" id="UP001595773"/>
    </source>
</evidence>
<sequence>MKTTVARLIIAVATPELAKTVTTFTALGTVPIFALSAHRQLL</sequence>
<dbReference type="Proteomes" id="UP001595773">
    <property type="component" value="Unassembled WGS sequence"/>
</dbReference>
<name>A0ABV8R3B0_9MICC</name>
<dbReference type="EMBL" id="JBHSCQ010000022">
    <property type="protein sequence ID" value="MFC4266850.1"/>
    <property type="molecule type" value="Genomic_DNA"/>
</dbReference>
<proteinExistence type="predicted"/>
<comment type="caution">
    <text evidence="1">The sequence shown here is derived from an EMBL/GenBank/DDBJ whole genome shotgun (WGS) entry which is preliminary data.</text>
</comment>
<evidence type="ECO:0000313" key="1">
    <source>
        <dbReference type="EMBL" id="MFC4266850.1"/>
    </source>
</evidence>